<feature type="domain" description="Acyltransferase 3" evidence="3">
    <location>
        <begin position="37"/>
        <end position="333"/>
    </location>
</feature>
<dbReference type="Pfam" id="PF01757">
    <property type="entry name" value="Acyl_transf_3"/>
    <property type="match status" value="1"/>
</dbReference>
<evidence type="ECO:0000259" key="3">
    <source>
        <dbReference type="Pfam" id="PF01757"/>
    </source>
</evidence>
<feature type="transmembrane region" description="Helical" evidence="2">
    <location>
        <begin position="315"/>
        <end position="338"/>
    </location>
</feature>
<feature type="transmembrane region" description="Helical" evidence="2">
    <location>
        <begin position="259"/>
        <end position="278"/>
    </location>
</feature>
<keyword evidence="5" id="KW-1185">Reference proteome</keyword>
<keyword evidence="4" id="KW-0808">Transferase</keyword>
<feature type="transmembrane region" description="Helical" evidence="2">
    <location>
        <begin position="98"/>
        <end position="116"/>
    </location>
</feature>
<feature type="transmembrane region" description="Helical" evidence="2">
    <location>
        <begin position="285"/>
        <end position="303"/>
    </location>
</feature>
<evidence type="ECO:0000256" key="1">
    <source>
        <dbReference type="SAM" id="MobiDB-lite"/>
    </source>
</evidence>
<feature type="compositionally biased region" description="Low complexity" evidence="1">
    <location>
        <begin position="10"/>
        <end position="31"/>
    </location>
</feature>
<feature type="transmembrane region" description="Helical" evidence="2">
    <location>
        <begin position="128"/>
        <end position="148"/>
    </location>
</feature>
<sequence length="379" mass="42280">MPSPRTSEQPRPGTAAATAPATAAPEAGKPPADGRDHFFDNAKYLAIVLVAIGHAWEPLPEGRLVEAAYTLIYVFHMPVFILIAGYLSRNFELRPDRVWKLVTSLLVPYVIFEVLYTVFQRVMRDPDYSLSLLSPYWLLWFLPALFFWRLSTPVWQAVRFPVLVSLAIAAVATVSPAADGSLPVQRILQFLPFYVLGLRLGPQHFAFVRRTWVRVVSVPVFALGLLVAYWLVPRTATSWFFRKNSAQEMDTPEWTGPTATLLLFVAAIVLGACFLAWVPKGRTWMTALGTCTLYGYLLHGFVIRGLRYDGFYDRPFFNTTLGTVTVTAGAALMVTLLCTPPVRRLLRPVLEPRMEWARQRTASPSSSSAPSSPSAPSRS</sequence>
<dbReference type="PANTHER" id="PTHR37312">
    <property type="entry name" value="MEMBRANE-BOUND ACYLTRANSFERASE YKRP-RELATED"/>
    <property type="match status" value="1"/>
</dbReference>
<keyword evidence="2" id="KW-0812">Transmembrane</keyword>
<feature type="transmembrane region" description="Helical" evidence="2">
    <location>
        <begin position="160"/>
        <end position="178"/>
    </location>
</feature>
<dbReference type="PANTHER" id="PTHR37312:SF1">
    <property type="entry name" value="MEMBRANE-BOUND ACYLTRANSFERASE YKRP-RELATED"/>
    <property type="match status" value="1"/>
</dbReference>
<dbReference type="Proteomes" id="UP001180556">
    <property type="component" value="Unassembled WGS sequence"/>
</dbReference>
<gene>
    <name evidence="4" type="ORF">RM717_28720</name>
</gene>
<evidence type="ECO:0000313" key="5">
    <source>
        <dbReference type="Proteomes" id="UP001180556"/>
    </source>
</evidence>
<keyword evidence="2" id="KW-1133">Transmembrane helix</keyword>
<feature type="compositionally biased region" description="Low complexity" evidence="1">
    <location>
        <begin position="362"/>
        <end position="379"/>
    </location>
</feature>
<organism evidence="4 5">
    <name type="scientific">Streptomyces stephensoniae</name>
    <dbReference type="NCBI Taxonomy" id="3375367"/>
    <lineage>
        <taxon>Bacteria</taxon>
        <taxon>Bacillati</taxon>
        <taxon>Actinomycetota</taxon>
        <taxon>Actinomycetes</taxon>
        <taxon>Kitasatosporales</taxon>
        <taxon>Streptomycetaceae</taxon>
        <taxon>Streptomyces</taxon>
    </lineage>
</organism>
<comment type="caution">
    <text evidence="4">The sequence shown here is derived from an EMBL/GenBank/DDBJ whole genome shotgun (WGS) entry which is preliminary data.</text>
</comment>
<dbReference type="RefSeq" id="WP_311605466.1">
    <property type="nucleotide sequence ID" value="NZ_JAVRFG010000052.1"/>
</dbReference>
<protein>
    <submittedName>
        <fullName evidence="4">Acyltransferase family protein</fullName>
    </submittedName>
</protein>
<feature type="transmembrane region" description="Helical" evidence="2">
    <location>
        <begin position="212"/>
        <end position="232"/>
    </location>
</feature>
<feature type="transmembrane region" description="Helical" evidence="2">
    <location>
        <begin position="184"/>
        <end position="200"/>
    </location>
</feature>
<dbReference type="EMBL" id="JAVRFG010000052">
    <property type="protein sequence ID" value="MDT0494497.1"/>
    <property type="molecule type" value="Genomic_DNA"/>
</dbReference>
<name>A0ABU2W9J3_9ACTN</name>
<dbReference type="InterPro" id="IPR052734">
    <property type="entry name" value="Nod_factor_acetyltransferase"/>
</dbReference>
<dbReference type="GO" id="GO:0016746">
    <property type="term" value="F:acyltransferase activity"/>
    <property type="evidence" value="ECO:0007669"/>
    <property type="project" value="UniProtKB-KW"/>
</dbReference>
<evidence type="ECO:0000256" key="2">
    <source>
        <dbReference type="SAM" id="Phobius"/>
    </source>
</evidence>
<proteinExistence type="predicted"/>
<dbReference type="InterPro" id="IPR002656">
    <property type="entry name" value="Acyl_transf_3_dom"/>
</dbReference>
<feature type="region of interest" description="Disordered" evidence="1">
    <location>
        <begin position="356"/>
        <end position="379"/>
    </location>
</feature>
<evidence type="ECO:0000313" key="4">
    <source>
        <dbReference type="EMBL" id="MDT0494497.1"/>
    </source>
</evidence>
<keyword evidence="2" id="KW-0472">Membrane</keyword>
<keyword evidence="4" id="KW-0012">Acyltransferase</keyword>
<feature type="transmembrane region" description="Helical" evidence="2">
    <location>
        <begin position="67"/>
        <end position="86"/>
    </location>
</feature>
<accession>A0ABU2W9J3</accession>
<feature type="region of interest" description="Disordered" evidence="1">
    <location>
        <begin position="1"/>
        <end position="32"/>
    </location>
</feature>
<reference evidence="5" key="1">
    <citation type="submission" date="2023-07" db="EMBL/GenBank/DDBJ databases">
        <title>30 novel species of actinomycetes from the DSMZ collection.</title>
        <authorList>
            <person name="Nouioui I."/>
        </authorList>
    </citation>
    <scope>NUCLEOTIDE SEQUENCE [LARGE SCALE GENOMIC DNA]</scope>
    <source>
        <strain evidence="5">DSM 40932</strain>
    </source>
</reference>